<dbReference type="Gene3D" id="3.40.50.150">
    <property type="entry name" value="Vaccinia Virus protein VP39"/>
    <property type="match status" value="1"/>
</dbReference>
<dbReference type="Proteomes" id="UP000197679">
    <property type="component" value="Chromosome"/>
</dbReference>
<dbReference type="InterPro" id="IPR029063">
    <property type="entry name" value="SAM-dependent_MTases_sf"/>
</dbReference>
<evidence type="ECO:0000313" key="3">
    <source>
        <dbReference type="Proteomes" id="UP000197679"/>
    </source>
</evidence>
<keyword evidence="3" id="KW-1185">Reference proteome</keyword>
<dbReference type="OrthoDB" id="26307at2157"/>
<name>A0A218NN80_9ARCH</name>
<dbReference type="PANTHER" id="PTHR37524">
    <property type="entry name" value="RIBOSOMAL RNA LARGE SUBUNIT METHYLTRANSFERASE M"/>
    <property type="match status" value="1"/>
</dbReference>
<dbReference type="GO" id="GO:0032259">
    <property type="term" value="P:methylation"/>
    <property type="evidence" value="ECO:0007669"/>
    <property type="project" value="UniProtKB-KW"/>
</dbReference>
<dbReference type="RefSeq" id="WP_088820192.1">
    <property type="nucleotide sequence ID" value="NZ_CP019964.1"/>
</dbReference>
<proteinExistence type="predicted"/>
<feature type="domain" description="Ribosomal RNA methyltransferase FtsJ" evidence="1">
    <location>
        <begin position="202"/>
        <end position="392"/>
    </location>
</feature>
<dbReference type="AlphaFoldDB" id="A0A218NN80"/>
<dbReference type="PANTHER" id="PTHR37524:SF2">
    <property type="entry name" value="RIBOSOMAL RNA METHYLTRANSFERASE FTSJ DOMAIN-CONTAINING PROTEIN"/>
    <property type="match status" value="1"/>
</dbReference>
<organism evidence="2 3">
    <name type="scientific">Candidatus Mancarchaeum acidiphilum</name>
    <dbReference type="NCBI Taxonomy" id="1920749"/>
    <lineage>
        <taxon>Archaea</taxon>
        <taxon>Candidatus Micrarchaeota</taxon>
        <taxon>Candidatus Mancarchaeum</taxon>
    </lineage>
</organism>
<sequence length="411" mass="46627">MNKVKIANHTMIENTEDKSYLIFVDHRFSKMAEKAIKFVLPQCQLKPYELNNNSDFNTVFFKLEIKNTSDDIPKMIKKSASSFVDFVMPVDSIIDIGNSIKYEKIEDVIRKIIDNCGYASFKIEVKKVDHKLDETAKSIEVHLGGDLEKLGYKADLKTPKVMMYAILLNTSVVIGHVDTSMQKDYILDLFRQSSKEKIEKLNRAEFKIEEAAKFFDIDLSKCHIGLDIGAAPGGWTHYLSQKGVRMVAVDKALLNYKKMGDKKVLILADEIDTPKIKEIIKTENLANTISVESIVNESIDFKNYDIIHIKANMEPNDRLELLKKFGKFDLLAIDTNTSPLESTTIVNSLAGLLNPEASLVMTAKLVTRNFNKHVSTVEAELSKNYKSIKLKKLPHNRREFTVHGVYKGNGK</sequence>
<keyword evidence="2" id="KW-0489">Methyltransferase</keyword>
<reference evidence="2 3" key="1">
    <citation type="journal article" date="2017" name="Nat. Commun.">
        <title>'ARMAN' archaea depend on association with euryarchaeal host in culture and in situ.</title>
        <authorList>
            <person name="Golyshina O."/>
            <person name="Toshchakov S."/>
            <person name="Makarova K."/>
            <person name="Gavrilov S."/>
            <person name="Korzhenkov A."/>
            <person name="La Cono V."/>
            <person name="Arcadi E."/>
            <person name="Nechitaylo T."/>
            <person name="Ferrer M."/>
            <person name="Kublanov I."/>
            <person name="Wolf Y."/>
            <person name="Yakimov M."/>
            <person name="Golyshin P."/>
            <person name="Slesarev A."/>
            <person name="Kozyavkin S."/>
        </authorList>
    </citation>
    <scope>NUCLEOTIDE SEQUENCE [LARGE SCALE GENOMIC DNA]</scope>
    <source>
        <strain evidence="2 3">Mia14</strain>
    </source>
</reference>
<evidence type="ECO:0000259" key="1">
    <source>
        <dbReference type="Pfam" id="PF01728"/>
    </source>
</evidence>
<accession>A0A218NN80</accession>
<protein>
    <submittedName>
        <fullName evidence="2">Putative rRNA methylase</fullName>
    </submittedName>
</protein>
<dbReference type="KEGG" id="marh:Mia14_0616"/>
<dbReference type="Pfam" id="PF01728">
    <property type="entry name" value="FtsJ"/>
    <property type="match status" value="1"/>
</dbReference>
<dbReference type="InterPro" id="IPR002877">
    <property type="entry name" value="RNA_MeTrfase_FtsJ_dom"/>
</dbReference>
<dbReference type="GO" id="GO:0008168">
    <property type="term" value="F:methyltransferase activity"/>
    <property type="evidence" value="ECO:0007669"/>
    <property type="project" value="UniProtKB-KW"/>
</dbReference>
<dbReference type="GeneID" id="33314170"/>
<keyword evidence="2" id="KW-0808">Transferase</keyword>
<evidence type="ECO:0000313" key="2">
    <source>
        <dbReference type="EMBL" id="ASI13919.1"/>
    </source>
</evidence>
<gene>
    <name evidence="2" type="ORF">Mia14_0616</name>
</gene>
<dbReference type="SUPFAM" id="SSF53335">
    <property type="entry name" value="S-adenosyl-L-methionine-dependent methyltransferases"/>
    <property type="match status" value="1"/>
</dbReference>
<dbReference type="EMBL" id="CP019964">
    <property type="protein sequence ID" value="ASI13919.1"/>
    <property type="molecule type" value="Genomic_DNA"/>
</dbReference>
<dbReference type="SUPFAM" id="SSF143437">
    <property type="entry name" value="THUMP domain-like"/>
    <property type="match status" value="1"/>
</dbReference>